<comment type="caution">
    <text evidence="7">The sequence shown here is derived from an EMBL/GenBank/DDBJ whole genome shotgun (WGS) entry which is preliminary data.</text>
</comment>
<dbReference type="InterPro" id="IPR000172">
    <property type="entry name" value="GMC_OxRdtase_N"/>
</dbReference>
<dbReference type="PROSITE" id="PS51379">
    <property type="entry name" value="4FE4S_FER_2"/>
    <property type="match status" value="1"/>
</dbReference>
<dbReference type="Gene3D" id="3.50.50.60">
    <property type="entry name" value="FAD/NAD(P)-binding domain"/>
    <property type="match status" value="2"/>
</dbReference>
<protein>
    <submittedName>
        <fullName evidence="7">GMC family oxidoreductase</fullName>
    </submittedName>
</protein>
<evidence type="ECO:0000256" key="1">
    <source>
        <dbReference type="ARBA" id="ARBA00010790"/>
    </source>
</evidence>
<evidence type="ECO:0000256" key="2">
    <source>
        <dbReference type="ARBA" id="ARBA00022630"/>
    </source>
</evidence>
<dbReference type="InterPro" id="IPR017896">
    <property type="entry name" value="4Fe4S_Fe-S-bd"/>
</dbReference>
<dbReference type="Proteomes" id="UP001500051">
    <property type="component" value="Unassembled WGS sequence"/>
</dbReference>
<evidence type="ECO:0000313" key="8">
    <source>
        <dbReference type="Proteomes" id="UP001500051"/>
    </source>
</evidence>
<dbReference type="Pfam" id="PF13450">
    <property type="entry name" value="NAD_binding_8"/>
    <property type="match status" value="1"/>
</dbReference>
<dbReference type="PANTHER" id="PTHR46056">
    <property type="entry name" value="LONG-CHAIN-ALCOHOL OXIDASE"/>
    <property type="match status" value="1"/>
</dbReference>
<dbReference type="InterPro" id="IPR007867">
    <property type="entry name" value="GMC_OxRtase_C"/>
</dbReference>
<reference evidence="8" key="1">
    <citation type="journal article" date="2019" name="Int. J. Syst. Evol. Microbiol.">
        <title>The Global Catalogue of Microorganisms (GCM) 10K type strain sequencing project: providing services to taxonomists for standard genome sequencing and annotation.</title>
        <authorList>
            <consortium name="The Broad Institute Genomics Platform"/>
            <consortium name="The Broad Institute Genome Sequencing Center for Infectious Disease"/>
            <person name="Wu L."/>
            <person name="Ma J."/>
        </authorList>
    </citation>
    <scope>NUCLEOTIDE SEQUENCE [LARGE SCALE GENOMIC DNA]</scope>
    <source>
        <strain evidence="8">JCM 16548</strain>
    </source>
</reference>
<keyword evidence="4" id="KW-0560">Oxidoreductase</keyword>
<evidence type="ECO:0000259" key="6">
    <source>
        <dbReference type="PROSITE" id="PS51379"/>
    </source>
</evidence>
<evidence type="ECO:0000256" key="4">
    <source>
        <dbReference type="ARBA" id="ARBA00023002"/>
    </source>
</evidence>
<dbReference type="RefSeq" id="WP_344812538.1">
    <property type="nucleotide sequence ID" value="NZ_BAAAYX010000009.1"/>
</dbReference>
<dbReference type="PANTHER" id="PTHR46056:SF12">
    <property type="entry name" value="LONG-CHAIN-ALCOHOL OXIDASE"/>
    <property type="match status" value="1"/>
</dbReference>
<accession>A0ABP7DIG8</accession>
<organism evidence="7 8">
    <name type="scientific">Microlunatus aurantiacus</name>
    <dbReference type="NCBI Taxonomy" id="446786"/>
    <lineage>
        <taxon>Bacteria</taxon>
        <taxon>Bacillati</taxon>
        <taxon>Actinomycetota</taxon>
        <taxon>Actinomycetes</taxon>
        <taxon>Propionibacteriales</taxon>
        <taxon>Propionibacteriaceae</taxon>
        <taxon>Microlunatus</taxon>
    </lineage>
</organism>
<dbReference type="InterPro" id="IPR036188">
    <property type="entry name" value="FAD/NAD-bd_sf"/>
</dbReference>
<evidence type="ECO:0000313" key="7">
    <source>
        <dbReference type="EMBL" id="GAA3705236.1"/>
    </source>
</evidence>
<evidence type="ECO:0000256" key="3">
    <source>
        <dbReference type="ARBA" id="ARBA00022827"/>
    </source>
</evidence>
<feature type="region of interest" description="Disordered" evidence="5">
    <location>
        <begin position="278"/>
        <end position="300"/>
    </location>
</feature>
<evidence type="ECO:0000256" key="5">
    <source>
        <dbReference type="SAM" id="MobiDB-lite"/>
    </source>
</evidence>
<keyword evidence="2" id="KW-0285">Flavoprotein</keyword>
<sequence length="670" mass="70751">MIDPADPRVRLELRALVDLVVPADAYPSASEAGGLDFLHDYLSERVDLLPRLDGLRAAEDPTTHPDWDWFAGLVNGGFYADPANGGNRDGVSWRMVDWAPEPAAGWSLPVPVPEAEPLVVTRAGLAGRYDAVVIGSGAGGGVAACLLAESGRRVLVVEAGSWPTIAELSRDQLRNPRSDWGLLPLSGPVDDRDLRVLELGGQAQVLRPYEPGWANNAMTAGGGTRVYGAQAWRFEPRDLAMASTYGVPEGSALADWPIGYDDLEPFYSRADSELGVSGSAVGESTRRSRPYPMPPVRTGPRHDLLRAAADRLGWGHVRVPLLINSRVYGGRGACEGCRMCVGFACPTDAKNGSQNTLLPRAFATGHAEILLQTRAERLIVDGRGTVTGVRLAGRTPDGELWRTDVGAGEVVVSGGAVESARLLLNSAHDGEPTGLGNRHDQVGRHLQGHVYGGAVGLFDDVVEDLVGPGPTISTHDFRHGVDGVVGGGVLVDEFIPLPGNVYRSLSGAGLIPRWGAGAKQGMRDLLRRSLRVMGPIQEVTSAASRVRLDPAVRDAYGIPVPRLSGSVHACDRAAQAVLAERAVAWLAAAGATRTASMVGVGDGPSAGQHQAGTCRMGSDPAGSVVDPWCRVWGHDNVRVVDASVHVTNGGVNPVLTVFANAYRVLDQLTS</sequence>
<comment type="similarity">
    <text evidence="1">Belongs to the GMC oxidoreductase family.</text>
</comment>
<feature type="domain" description="4Fe-4S ferredoxin-type" evidence="6">
    <location>
        <begin position="325"/>
        <end position="355"/>
    </location>
</feature>
<proteinExistence type="inferred from homology"/>
<name>A0ABP7DIG8_9ACTN</name>
<keyword evidence="8" id="KW-1185">Reference proteome</keyword>
<dbReference type="EMBL" id="BAAAYX010000009">
    <property type="protein sequence ID" value="GAA3705236.1"/>
    <property type="molecule type" value="Genomic_DNA"/>
</dbReference>
<dbReference type="Pfam" id="PF00732">
    <property type="entry name" value="GMC_oxred_N"/>
    <property type="match status" value="1"/>
</dbReference>
<dbReference type="Pfam" id="PF05199">
    <property type="entry name" value="GMC_oxred_C"/>
    <property type="match status" value="1"/>
</dbReference>
<keyword evidence="3" id="KW-0274">FAD</keyword>
<dbReference type="SUPFAM" id="SSF51905">
    <property type="entry name" value="FAD/NAD(P)-binding domain"/>
    <property type="match status" value="1"/>
</dbReference>
<gene>
    <name evidence="7" type="ORF">GCM10022204_23370</name>
</gene>